<dbReference type="OrthoDB" id="198816at2759"/>
<evidence type="ECO:0000256" key="2">
    <source>
        <dbReference type="ARBA" id="ARBA00022670"/>
    </source>
</evidence>
<evidence type="ECO:0000256" key="6">
    <source>
        <dbReference type="ARBA" id="ARBA00034908"/>
    </source>
</evidence>
<evidence type="ECO:0000256" key="3">
    <source>
        <dbReference type="ARBA" id="ARBA00022801"/>
    </source>
</evidence>
<dbReference type="KEGG" id="gtt:GUITHDRAFT_105222"/>
<reference evidence="9" key="3">
    <citation type="submission" date="2015-06" db="UniProtKB">
        <authorList>
            <consortium name="EnsemblProtists"/>
        </authorList>
    </citation>
    <scope>IDENTIFICATION</scope>
</reference>
<keyword evidence="1" id="KW-0031">Aminopeptidase</keyword>
<evidence type="ECO:0000313" key="9">
    <source>
        <dbReference type="EnsemblProtists" id="EKX49145"/>
    </source>
</evidence>
<dbReference type="RefSeq" id="XP_005836125.1">
    <property type="nucleotide sequence ID" value="XM_005836068.1"/>
</dbReference>
<dbReference type="PaxDb" id="55529-EKX49145"/>
<dbReference type="GO" id="GO:0004177">
    <property type="term" value="F:aminopeptidase activity"/>
    <property type="evidence" value="ECO:0007669"/>
    <property type="project" value="UniProtKB-KW"/>
</dbReference>
<keyword evidence="3" id="KW-0378">Hydrolase</keyword>
<evidence type="ECO:0000313" key="8">
    <source>
        <dbReference type="EMBL" id="EKX49145.1"/>
    </source>
</evidence>
<evidence type="ECO:0000256" key="1">
    <source>
        <dbReference type="ARBA" id="ARBA00022438"/>
    </source>
</evidence>
<protein>
    <recommendedName>
        <fullName evidence="5">Actin maturation protease</fullName>
    </recommendedName>
    <alternativeName>
        <fullName evidence="6">Actin aminopeptidase ACTMAP</fullName>
    </alternativeName>
</protein>
<comment type="catalytic activity">
    <reaction evidence="7">
        <text>N-terminal N(alpha)-acetyl-L-cysteinyl-L-aspartyl-[protein] + H2O = N-terminal L-aspartyl-[protein] + N-acetyl-L-cysteine</text>
        <dbReference type="Rhea" id="RHEA:74579"/>
        <dbReference type="Rhea" id="RHEA-COMP:12669"/>
        <dbReference type="Rhea" id="RHEA-COMP:18395"/>
        <dbReference type="ChEBI" id="CHEBI:15377"/>
        <dbReference type="ChEBI" id="CHEBI:64720"/>
        <dbReference type="ChEBI" id="CHEBI:78236"/>
        <dbReference type="ChEBI" id="CHEBI:193599"/>
    </reaction>
    <physiologicalReaction direction="left-to-right" evidence="7">
        <dbReference type="Rhea" id="RHEA:74580"/>
    </physiologicalReaction>
</comment>
<dbReference type="EMBL" id="JH992983">
    <property type="protein sequence ID" value="EKX49145.1"/>
    <property type="molecule type" value="Genomic_DNA"/>
</dbReference>
<dbReference type="HOGENOM" id="CLU_077492_0_0_1"/>
<reference evidence="10" key="2">
    <citation type="submission" date="2012-11" db="EMBL/GenBank/DDBJ databases">
        <authorList>
            <person name="Kuo A."/>
            <person name="Curtis B.A."/>
            <person name="Tanifuji G."/>
            <person name="Burki F."/>
            <person name="Gruber A."/>
            <person name="Irimia M."/>
            <person name="Maruyama S."/>
            <person name="Arias M.C."/>
            <person name="Ball S.G."/>
            <person name="Gile G.H."/>
            <person name="Hirakawa Y."/>
            <person name="Hopkins J.F."/>
            <person name="Rensing S.A."/>
            <person name="Schmutz J."/>
            <person name="Symeonidi A."/>
            <person name="Elias M."/>
            <person name="Eveleigh R.J."/>
            <person name="Herman E.K."/>
            <person name="Klute M.J."/>
            <person name="Nakayama T."/>
            <person name="Obornik M."/>
            <person name="Reyes-Prieto A."/>
            <person name="Armbrust E.V."/>
            <person name="Aves S.J."/>
            <person name="Beiko R.G."/>
            <person name="Coutinho P."/>
            <person name="Dacks J.B."/>
            <person name="Durnford D.G."/>
            <person name="Fast N.M."/>
            <person name="Green B.R."/>
            <person name="Grisdale C."/>
            <person name="Hempe F."/>
            <person name="Henrissat B."/>
            <person name="Hoppner M.P."/>
            <person name="Ishida K.-I."/>
            <person name="Kim E."/>
            <person name="Koreny L."/>
            <person name="Kroth P.G."/>
            <person name="Liu Y."/>
            <person name="Malik S.-B."/>
            <person name="Maier U.G."/>
            <person name="McRose D."/>
            <person name="Mock T."/>
            <person name="Neilson J.A."/>
            <person name="Onodera N.T."/>
            <person name="Poole A.M."/>
            <person name="Pritham E.J."/>
            <person name="Richards T.A."/>
            <person name="Rocap G."/>
            <person name="Roy S.W."/>
            <person name="Sarai C."/>
            <person name="Schaack S."/>
            <person name="Shirato S."/>
            <person name="Slamovits C.H."/>
            <person name="Spencer D.F."/>
            <person name="Suzuki S."/>
            <person name="Worden A.Z."/>
            <person name="Zauner S."/>
            <person name="Barry K."/>
            <person name="Bell C."/>
            <person name="Bharti A.K."/>
            <person name="Crow J.A."/>
            <person name="Grimwood J."/>
            <person name="Kramer R."/>
            <person name="Lindquist E."/>
            <person name="Lucas S."/>
            <person name="Salamov A."/>
            <person name="McFadden G.I."/>
            <person name="Lane C.E."/>
            <person name="Keeling P.J."/>
            <person name="Gray M.W."/>
            <person name="Grigoriev I.V."/>
            <person name="Archibald J.M."/>
        </authorList>
    </citation>
    <scope>NUCLEOTIDE SEQUENCE</scope>
    <source>
        <strain evidence="10">CCMP2712</strain>
    </source>
</reference>
<dbReference type="eggNOG" id="ENOG502QQQD">
    <property type="taxonomic scope" value="Eukaryota"/>
</dbReference>
<reference evidence="8 10" key="1">
    <citation type="journal article" date="2012" name="Nature">
        <title>Algal genomes reveal evolutionary mosaicism and the fate of nucleomorphs.</title>
        <authorList>
            <consortium name="DOE Joint Genome Institute"/>
            <person name="Curtis B.A."/>
            <person name="Tanifuji G."/>
            <person name="Burki F."/>
            <person name="Gruber A."/>
            <person name="Irimia M."/>
            <person name="Maruyama S."/>
            <person name="Arias M.C."/>
            <person name="Ball S.G."/>
            <person name="Gile G.H."/>
            <person name="Hirakawa Y."/>
            <person name="Hopkins J.F."/>
            <person name="Kuo A."/>
            <person name="Rensing S.A."/>
            <person name="Schmutz J."/>
            <person name="Symeonidi A."/>
            <person name="Elias M."/>
            <person name="Eveleigh R.J."/>
            <person name="Herman E.K."/>
            <person name="Klute M.J."/>
            <person name="Nakayama T."/>
            <person name="Obornik M."/>
            <person name="Reyes-Prieto A."/>
            <person name="Armbrust E.V."/>
            <person name="Aves S.J."/>
            <person name="Beiko R.G."/>
            <person name="Coutinho P."/>
            <person name="Dacks J.B."/>
            <person name="Durnford D.G."/>
            <person name="Fast N.M."/>
            <person name="Green B.R."/>
            <person name="Grisdale C.J."/>
            <person name="Hempel F."/>
            <person name="Henrissat B."/>
            <person name="Hoppner M.P."/>
            <person name="Ishida K."/>
            <person name="Kim E."/>
            <person name="Koreny L."/>
            <person name="Kroth P.G."/>
            <person name="Liu Y."/>
            <person name="Malik S.B."/>
            <person name="Maier U.G."/>
            <person name="McRose D."/>
            <person name="Mock T."/>
            <person name="Neilson J.A."/>
            <person name="Onodera N.T."/>
            <person name="Poole A.M."/>
            <person name="Pritham E.J."/>
            <person name="Richards T.A."/>
            <person name="Rocap G."/>
            <person name="Roy S.W."/>
            <person name="Sarai C."/>
            <person name="Schaack S."/>
            <person name="Shirato S."/>
            <person name="Slamovits C.H."/>
            <person name="Spencer D.F."/>
            <person name="Suzuki S."/>
            <person name="Worden A.Z."/>
            <person name="Zauner S."/>
            <person name="Barry K."/>
            <person name="Bell C."/>
            <person name="Bharti A.K."/>
            <person name="Crow J.A."/>
            <person name="Grimwood J."/>
            <person name="Kramer R."/>
            <person name="Lindquist E."/>
            <person name="Lucas S."/>
            <person name="Salamov A."/>
            <person name="McFadden G.I."/>
            <person name="Lane C.E."/>
            <person name="Keeling P.J."/>
            <person name="Gray M.W."/>
            <person name="Grigoriev I.V."/>
            <person name="Archibald J.M."/>
        </authorList>
    </citation>
    <scope>NUCLEOTIDE SEQUENCE</scope>
    <source>
        <strain evidence="8 10">CCMP2712</strain>
    </source>
</reference>
<gene>
    <name evidence="8" type="ORF">GUITHDRAFT_105222</name>
</gene>
<organism evidence="8">
    <name type="scientific">Guillardia theta (strain CCMP2712)</name>
    <name type="common">Cryptophyte</name>
    <dbReference type="NCBI Taxonomy" id="905079"/>
    <lineage>
        <taxon>Eukaryota</taxon>
        <taxon>Cryptophyceae</taxon>
        <taxon>Pyrenomonadales</taxon>
        <taxon>Geminigeraceae</taxon>
        <taxon>Guillardia</taxon>
    </lineage>
</organism>
<keyword evidence="2" id="KW-0645">Protease</keyword>
<dbReference type="STRING" id="905079.L1JLW7"/>
<dbReference type="GO" id="GO:0006508">
    <property type="term" value="P:proteolysis"/>
    <property type="evidence" value="ECO:0007669"/>
    <property type="project" value="UniProtKB-KW"/>
</dbReference>
<evidence type="ECO:0000256" key="4">
    <source>
        <dbReference type="ARBA" id="ARBA00034725"/>
    </source>
</evidence>
<comment type="similarity">
    <text evidence="4">Belongs to the ACTMAP family.</text>
</comment>
<dbReference type="Pfam" id="PF21646">
    <property type="entry name" value="ACTMAP-like_C"/>
    <property type="match status" value="1"/>
</dbReference>
<dbReference type="PANTHER" id="PTHR28631">
    <property type="entry name" value="UPF0692 PROTEIN C19ORF54"/>
    <property type="match status" value="1"/>
</dbReference>
<dbReference type="AlphaFoldDB" id="L1JLW7"/>
<dbReference type="InterPro" id="IPR040043">
    <property type="entry name" value="ACTMAP"/>
</dbReference>
<name>L1JLW7_GUITC</name>
<dbReference type="PANTHER" id="PTHR28631:SF1">
    <property type="entry name" value="ACTIN MATURATION PROTEASE"/>
    <property type="match status" value="1"/>
</dbReference>
<dbReference type="GeneID" id="17305816"/>
<keyword evidence="10" id="KW-1185">Reference proteome</keyword>
<accession>L1JLW7</accession>
<evidence type="ECO:0000256" key="7">
    <source>
        <dbReference type="ARBA" id="ARBA00049041"/>
    </source>
</evidence>
<sequence>MASPADEDGSWTLFTLDVKSLRQNGPSCGLVALRMASVFVCSKETGGENVPSVQDILKVATEKGFSRKGEIFSCQHLAALGREVCNVSADVIEDPSTELICSAISYGKPVLIAYDADKDNSPCLLQGARAHWAVICGVALPSTAGLSDRLGPLLEKVKEVEQGRTKLEVFVCCKQSSPFTEEGRGVCCCCTWCSGTSLGTPREKADNRVMGICLHGKSSRLNFWDLESLLASNANLAQPRSDLSRVEMVVPEGLDGLKCKMIVISM</sequence>
<dbReference type="Proteomes" id="UP000011087">
    <property type="component" value="Unassembled WGS sequence"/>
</dbReference>
<evidence type="ECO:0000256" key="5">
    <source>
        <dbReference type="ARBA" id="ARBA00034848"/>
    </source>
</evidence>
<proteinExistence type="inferred from homology"/>
<dbReference type="OMA" id="HANSHIN"/>
<evidence type="ECO:0000313" key="10">
    <source>
        <dbReference type="Proteomes" id="UP000011087"/>
    </source>
</evidence>
<dbReference type="EnsemblProtists" id="EKX49145">
    <property type="protein sequence ID" value="EKX49145"/>
    <property type="gene ID" value="GUITHDRAFT_105222"/>
</dbReference>